<dbReference type="InterPro" id="IPR008637">
    <property type="entry name" value="HR_lesion"/>
</dbReference>
<dbReference type="AlphaFoldDB" id="A0A8X8Z810"/>
<comment type="caution">
    <text evidence="2">The sequence shown here is derived from an EMBL/GenBank/DDBJ whole genome shotgun (WGS) entry which is preliminary data.</text>
</comment>
<dbReference type="PANTHER" id="PTHR31474">
    <property type="entry name" value="HR-LIKE LESION-INDUCER"/>
    <property type="match status" value="1"/>
</dbReference>
<keyword evidence="1" id="KW-0812">Transmembrane</keyword>
<organism evidence="2">
    <name type="scientific">Salvia splendens</name>
    <name type="common">Scarlet sage</name>
    <dbReference type="NCBI Taxonomy" id="180675"/>
    <lineage>
        <taxon>Eukaryota</taxon>
        <taxon>Viridiplantae</taxon>
        <taxon>Streptophyta</taxon>
        <taxon>Embryophyta</taxon>
        <taxon>Tracheophyta</taxon>
        <taxon>Spermatophyta</taxon>
        <taxon>Magnoliopsida</taxon>
        <taxon>eudicotyledons</taxon>
        <taxon>Gunneridae</taxon>
        <taxon>Pentapetalae</taxon>
        <taxon>asterids</taxon>
        <taxon>lamiids</taxon>
        <taxon>Lamiales</taxon>
        <taxon>Lamiaceae</taxon>
        <taxon>Nepetoideae</taxon>
        <taxon>Mentheae</taxon>
        <taxon>Salviinae</taxon>
        <taxon>Salvia</taxon>
        <taxon>Salvia subgen. Calosphace</taxon>
        <taxon>core Calosphace</taxon>
    </lineage>
</organism>
<name>A0A8X8Z810_SALSN</name>
<dbReference type="EMBL" id="PNBA02000017">
    <property type="protein sequence ID" value="KAG6395216.1"/>
    <property type="molecule type" value="Genomic_DNA"/>
</dbReference>
<protein>
    <submittedName>
        <fullName evidence="2">Uncharacterized protein</fullName>
    </submittedName>
</protein>
<feature type="transmembrane region" description="Helical" evidence="1">
    <location>
        <begin position="118"/>
        <end position="139"/>
    </location>
</feature>
<feature type="transmembrane region" description="Helical" evidence="1">
    <location>
        <begin position="6"/>
        <end position="24"/>
    </location>
</feature>
<feature type="transmembrane region" description="Helical" evidence="1">
    <location>
        <begin position="68"/>
        <end position="98"/>
    </location>
</feature>
<evidence type="ECO:0000256" key="1">
    <source>
        <dbReference type="SAM" id="Phobius"/>
    </source>
</evidence>
<sequence>MSYPQVLFFILGIIVIFLTYYLLFLRYNEFGDNGGPAAEMWAPKLAQVKKHIDGIIGRNNLHIDARTFVAASIFLNGFGGLLFVLGSSFGAYLLMYYLILTTPLMYDFYNYKAGRPEFFRVLSGFLQCAALVGALLFFLGMKNSITRKQPKKKIIKSKAA</sequence>
<dbReference type="Pfam" id="PF05514">
    <property type="entry name" value="HR_lesion"/>
    <property type="match status" value="1"/>
</dbReference>
<keyword evidence="3" id="KW-1185">Reference proteome</keyword>
<reference evidence="2" key="2">
    <citation type="submission" date="2020-08" db="EMBL/GenBank/DDBJ databases">
        <title>Plant Genome Project.</title>
        <authorList>
            <person name="Zhang R.-G."/>
        </authorList>
    </citation>
    <scope>NUCLEOTIDE SEQUENCE</scope>
    <source>
        <strain evidence="2">Huo1</strain>
        <tissue evidence="2">Leaf</tissue>
    </source>
</reference>
<keyword evidence="1" id="KW-1133">Transmembrane helix</keyword>
<evidence type="ECO:0000313" key="3">
    <source>
        <dbReference type="Proteomes" id="UP000298416"/>
    </source>
</evidence>
<reference evidence="2" key="1">
    <citation type="submission" date="2018-01" db="EMBL/GenBank/DDBJ databases">
        <authorList>
            <person name="Mao J.F."/>
        </authorList>
    </citation>
    <scope>NUCLEOTIDE SEQUENCE</scope>
    <source>
        <strain evidence="2">Huo1</strain>
        <tissue evidence="2">Leaf</tissue>
    </source>
</reference>
<evidence type="ECO:0000313" key="2">
    <source>
        <dbReference type="EMBL" id="KAG6395216.1"/>
    </source>
</evidence>
<gene>
    <name evidence="2" type="ORF">SASPL_145857</name>
</gene>
<dbReference type="PANTHER" id="PTHR31474:SF4">
    <property type="entry name" value="NICOTIANA LESION-INDUCING LIKE"/>
    <property type="match status" value="1"/>
</dbReference>
<dbReference type="Proteomes" id="UP000298416">
    <property type="component" value="Unassembled WGS sequence"/>
</dbReference>
<accession>A0A8X8Z810</accession>
<keyword evidence="1" id="KW-0472">Membrane</keyword>
<proteinExistence type="predicted"/>